<keyword evidence="2" id="KW-1185">Reference proteome</keyword>
<name>A0ABD1UY39_9LAMI</name>
<evidence type="ECO:0000313" key="1">
    <source>
        <dbReference type="EMBL" id="KAL2529979.1"/>
    </source>
</evidence>
<keyword evidence="1" id="KW-0436">Ligase</keyword>
<dbReference type="AlphaFoldDB" id="A0ABD1UY39"/>
<protein>
    <submittedName>
        <fullName evidence="1">4-coumarate--CoA ligase</fullName>
    </submittedName>
</protein>
<reference evidence="2" key="1">
    <citation type="submission" date="2024-07" db="EMBL/GenBank/DDBJ databases">
        <title>Two chromosome-level genome assemblies of Korean endemic species Abeliophyllum distichum and Forsythia ovata (Oleaceae).</title>
        <authorList>
            <person name="Jang H."/>
        </authorList>
    </citation>
    <scope>NUCLEOTIDE SEQUENCE [LARGE SCALE GENOMIC DNA]</scope>
</reference>
<evidence type="ECO:0000313" key="2">
    <source>
        <dbReference type="Proteomes" id="UP001604277"/>
    </source>
</evidence>
<gene>
    <name evidence="1" type="ORF">Fot_22580</name>
</gene>
<comment type="caution">
    <text evidence="1">The sequence shown here is derived from an EMBL/GenBank/DDBJ whole genome shotgun (WGS) entry which is preliminary data.</text>
</comment>
<organism evidence="1 2">
    <name type="scientific">Forsythia ovata</name>
    <dbReference type="NCBI Taxonomy" id="205694"/>
    <lineage>
        <taxon>Eukaryota</taxon>
        <taxon>Viridiplantae</taxon>
        <taxon>Streptophyta</taxon>
        <taxon>Embryophyta</taxon>
        <taxon>Tracheophyta</taxon>
        <taxon>Spermatophyta</taxon>
        <taxon>Magnoliopsida</taxon>
        <taxon>eudicotyledons</taxon>
        <taxon>Gunneridae</taxon>
        <taxon>Pentapetalae</taxon>
        <taxon>asterids</taxon>
        <taxon>lamiids</taxon>
        <taxon>Lamiales</taxon>
        <taxon>Oleaceae</taxon>
        <taxon>Forsythieae</taxon>
        <taxon>Forsythia</taxon>
    </lineage>
</organism>
<accession>A0ABD1UY39</accession>
<proteinExistence type="predicted"/>
<dbReference type="EMBL" id="JBFOLJ010000006">
    <property type="protein sequence ID" value="KAL2529979.1"/>
    <property type="molecule type" value="Genomic_DNA"/>
</dbReference>
<dbReference type="Proteomes" id="UP001604277">
    <property type="component" value="Unassembled WGS sequence"/>
</dbReference>
<sequence>MAEYQYSNVYPRSGYCPQTKIFHSLRPPVPLPPPSQPLSIISYTLSLIHSPTSTVSTTLSTTSFLIDAATGSLVYTRFTHFHLLYDRSFFPKATSCLYSPRLLYMFRYCISPFFTRSHRFAG</sequence>
<dbReference type="GO" id="GO:0016874">
    <property type="term" value="F:ligase activity"/>
    <property type="evidence" value="ECO:0007669"/>
    <property type="project" value="UniProtKB-KW"/>
</dbReference>